<evidence type="ECO:0000313" key="4">
    <source>
        <dbReference type="Proteomes" id="UP000255066"/>
    </source>
</evidence>
<gene>
    <name evidence="1" type="ORF">Lbir_0581</name>
    <name evidence="2" type="ORF">NCTC12437_01616</name>
</gene>
<evidence type="ECO:0000313" key="2">
    <source>
        <dbReference type="EMBL" id="STX31842.1"/>
    </source>
</evidence>
<dbReference type="AlphaFoldDB" id="A0A378IAN0"/>
<evidence type="ECO:0000313" key="1">
    <source>
        <dbReference type="EMBL" id="KTC75207.1"/>
    </source>
</evidence>
<name>A0A378IAN0_9GAMM</name>
<sequence>MPSAFRDGKTPVVSHEQLKSKIKAITLEEDYKYLSATQILWWEKKRVLDSINRYLEHHYYLSRIPEEQLPKGLENLLGQRNSRIARLAHDYMSMPQSPANSLCYNVASYLETLTGTNRFQILIPSIENFNNDRDNSAPRHGKMRLHEFVLSDDRKRTINVFSCLKHARLTNQLEHTAKNPSGEFDKLSPTETQRVIYHSRYTASYYTACQAYQLAVSKQSKACYWLSLLGNELASKLTLEEFVKRIHKFWKWFACINKNIQSALLEKGLGKIIPGINEDLGSYYWLNWPDRAISAIERFIKDQAILSEAYEMTDEEQKASLNWFAQACDKAEEILRKGLASADYVVDRLPSAGAKEAEEQIARNIIQEFCPNEVINFSLMLDAHAFTYYLPFLAEQVLSQIKQSYDFFEYYREYRQKLNFLPRLIEQMTSDIKTMPQFLVSIFCEVNCPSLDRIEEFCHSLDDLKLLVSCPVLSGNWKHKHLLNAAATPQCCQKIGLKR</sequence>
<dbReference type="Proteomes" id="UP000255066">
    <property type="component" value="Unassembled WGS sequence"/>
</dbReference>
<evidence type="ECO:0000313" key="3">
    <source>
        <dbReference type="Proteomes" id="UP000054735"/>
    </source>
</evidence>
<dbReference type="EMBL" id="LNXT01000006">
    <property type="protein sequence ID" value="KTC75207.1"/>
    <property type="molecule type" value="Genomic_DNA"/>
</dbReference>
<dbReference type="EMBL" id="UGNW01000001">
    <property type="protein sequence ID" value="STX31842.1"/>
    <property type="molecule type" value="Genomic_DNA"/>
</dbReference>
<dbReference type="Proteomes" id="UP000054735">
    <property type="component" value="Unassembled WGS sequence"/>
</dbReference>
<reference evidence="2 4" key="2">
    <citation type="submission" date="2018-06" db="EMBL/GenBank/DDBJ databases">
        <authorList>
            <consortium name="Pathogen Informatics"/>
            <person name="Doyle S."/>
        </authorList>
    </citation>
    <scope>NUCLEOTIDE SEQUENCE [LARGE SCALE GENOMIC DNA]</scope>
    <source>
        <strain evidence="2 4">NCTC12437</strain>
    </source>
</reference>
<dbReference type="RefSeq" id="WP_058522692.1">
    <property type="nucleotide sequence ID" value="NZ_CAAAHV010000022.1"/>
</dbReference>
<reference evidence="1 3" key="1">
    <citation type="submission" date="2015-11" db="EMBL/GenBank/DDBJ databases">
        <title>Genomic analysis of 38 Legionella species identifies large and diverse effector repertoires.</title>
        <authorList>
            <person name="Burstein D."/>
            <person name="Amaro F."/>
            <person name="Zusman T."/>
            <person name="Lifshitz Z."/>
            <person name="Cohen O."/>
            <person name="Gilbert J.A."/>
            <person name="Pupko T."/>
            <person name="Shuman H.A."/>
            <person name="Segal G."/>
        </authorList>
    </citation>
    <scope>NUCLEOTIDE SEQUENCE [LARGE SCALE GENOMIC DNA]</scope>
    <source>
        <strain evidence="1 3">CDC#1407-AL-14</strain>
    </source>
</reference>
<keyword evidence="3" id="KW-1185">Reference proteome</keyword>
<accession>A0A378IAN0</accession>
<dbReference type="STRING" id="28083.Lbir_0581"/>
<protein>
    <submittedName>
        <fullName evidence="2">Uncharacterized protein</fullName>
    </submittedName>
</protein>
<organism evidence="2 4">
    <name type="scientific">Legionella birminghamensis</name>
    <dbReference type="NCBI Taxonomy" id="28083"/>
    <lineage>
        <taxon>Bacteria</taxon>
        <taxon>Pseudomonadati</taxon>
        <taxon>Pseudomonadota</taxon>
        <taxon>Gammaproteobacteria</taxon>
        <taxon>Legionellales</taxon>
        <taxon>Legionellaceae</taxon>
        <taxon>Legionella</taxon>
    </lineage>
</organism>
<proteinExistence type="predicted"/>